<evidence type="ECO:0000256" key="6">
    <source>
        <dbReference type="SAM" id="Phobius"/>
    </source>
</evidence>
<dbReference type="InterPro" id="IPR001851">
    <property type="entry name" value="ABC_transp_permease"/>
</dbReference>
<protein>
    <submittedName>
        <fullName evidence="7">Branched-chain amino acid ABC transporter permease</fullName>
    </submittedName>
</protein>
<feature type="transmembrane region" description="Helical" evidence="6">
    <location>
        <begin position="83"/>
        <end position="108"/>
    </location>
</feature>
<feature type="transmembrane region" description="Helical" evidence="6">
    <location>
        <begin position="314"/>
        <end position="331"/>
    </location>
</feature>
<evidence type="ECO:0000256" key="2">
    <source>
        <dbReference type="ARBA" id="ARBA00022475"/>
    </source>
</evidence>
<feature type="transmembrane region" description="Helical" evidence="6">
    <location>
        <begin position="337"/>
        <end position="358"/>
    </location>
</feature>
<feature type="transmembrane region" description="Helical" evidence="6">
    <location>
        <begin position="231"/>
        <end position="251"/>
    </location>
</feature>
<dbReference type="RefSeq" id="WP_269424240.1">
    <property type="nucleotide sequence ID" value="NZ_JAPWGY010000005.1"/>
</dbReference>
<keyword evidence="2" id="KW-1003">Cell membrane</keyword>
<dbReference type="PANTHER" id="PTHR30482">
    <property type="entry name" value="HIGH-AFFINITY BRANCHED-CHAIN AMINO ACID TRANSPORT SYSTEM PERMEASE"/>
    <property type="match status" value="1"/>
</dbReference>
<feature type="transmembrane region" description="Helical" evidence="6">
    <location>
        <begin position="185"/>
        <end position="203"/>
    </location>
</feature>
<proteinExistence type="predicted"/>
<accession>A0ABT4LLU3</accession>
<dbReference type="Proteomes" id="UP001069802">
    <property type="component" value="Unassembled WGS sequence"/>
</dbReference>
<keyword evidence="8" id="KW-1185">Reference proteome</keyword>
<evidence type="ECO:0000256" key="5">
    <source>
        <dbReference type="ARBA" id="ARBA00023136"/>
    </source>
</evidence>
<keyword evidence="3 6" id="KW-0812">Transmembrane</keyword>
<feature type="transmembrane region" description="Helical" evidence="6">
    <location>
        <begin position="115"/>
        <end position="136"/>
    </location>
</feature>
<evidence type="ECO:0000313" key="8">
    <source>
        <dbReference type="Proteomes" id="UP001069802"/>
    </source>
</evidence>
<comment type="caution">
    <text evidence="7">The sequence shown here is derived from an EMBL/GenBank/DDBJ whole genome shotgun (WGS) entry which is preliminary data.</text>
</comment>
<reference evidence="7" key="1">
    <citation type="submission" date="2022-12" db="EMBL/GenBank/DDBJ databases">
        <title>Bacterial isolates from different developmental stages of Nematostella vectensis.</title>
        <authorList>
            <person name="Fraune S."/>
        </authorList>
    </citation>
    <scope>NUCLEOTIDE SEQUENCE</scope>
    <source>
        <strain evidence="7">G21630-S1</strain>
    </source>
</reference>
<feature type="transmembrane region" description="Helical" evidence="6">
    <location>
        <begin position="12"/>
        <end position="34"/>
    </location>
</feature>
<feature type="transmembrane region" description="Helical" evidence="6">
    <location>
        <begin position="271"/>
        <end position="293"/>
    </location>
</feature>
<evidence type="ECO:0000256" key="1">
    <source>
        <dbReference type="ARBA" id="ARBA00004651"/>
    </source>
</evidence>
<keyword evidence="5 6" id="KW-0472">Membrane</keyword>
<evidence type="ECO:0000256" key="3">
    <source>
        <dbReference type="ARBA" id="ARBA00022692"/>
    </source>
</evidence>
<feature type="transmembrane region" description="Helical" evidence="6">
    <location>
        <begin position="41"/>
        <end position="63"/>
    </location>
</feature>
<comment type="subcellular location">
    <subcellularLocation>
        <location evidence="1">Cell membrane</location>
        <topology evidence="1">Multi-pass membrane protein</topology>
    </subcellularLocation>
</comment>
<name>A0ABT4LLU3_9PROT</name>
<keyword evidence="4 6" id="KW-1133">Transmembrane helix</keyword>
<dbReference type="Pfam" id="PF02653">
    <property type="entry name" value="BPD_transp_2"/>
    <property type="match status" value="1"/>
</dbReference>
<sequence length="383" mass="41322">MITATPRNDLLLMVFFAIAILTMPIWLSPIGAAYPDLLQRFAIYGIFAIGFNLLFGLTGYLSFGHAAFLGVGSYTAVWSFKLLSMSVIPAVLFGVITSGLFAIVIGYISLRRSGIYFSILTLAFAQMSYNLAYSVLTPITNGETGLQLAQEDPRVFDNLFGGAMESGTGIPPTNLFGMEMSGYPGFYFCAVLMIIGFYISMRITRSPFGMMLKAVKSNQNRMSYTGLNTRPYTLAAFVISGMYAGLAGSLLAVTDPLAGAERMQWTASGEVVLMTILGGVGTLMGPVIGAGVIKYFENIFSAFNDDALHEIFSFLPDVLQDGVVAVVGLFVGEGWHLTLGALFVIVVVFLPGGIMEGISRLSRIFSQKKAEEPTVKTRTQPGE</sequence>
<dbReference type="CDD" id="cd06581">
    <property type="entry name" value="TM_PBP1_LivM_like"/>
    <property type="match status" value="1"/>
</dbReference>
<evidence type="ECO:0000256" key="4">
    <source>
        <dbReference type="ARBA" id="ARBA00022989"/>
    </source>
</evidence>
<gene>
    <name evidence="7" type="ORF">O4H49_15000</name>
</gene>
<evidence type="ECO:0000313" key="7">
    <source>
        <dbReference type="EMBL" id="MCZ4282095.1"/>
    </source>
</evidence>
<dbReference type="InterPro" id="IPR043428">
    <property type="entry name" value="LivM-like"/>
</dbReference>
<dbReference type="EMBL" id="JAPWGY010000005">
    <property type="protein sequence ID" value="MCZ4282095.1"/>
    <property type="molecule type" value="Genomic_DNA"/>
</dbReference>
<organism evidence="7 8">
    <name type="scientific">Kiloniella laminariae</name>
    <dbReference type="NCBI Taxonomy" id="454162"/>
    <lineage>
        <taxon>Bacteria</taxon>
        <taxon>Pseudomonadati</taxon>
        <taxon>Pseudomonadota</taxon>
        <taxon>Alphaproteobacteria</taxon>
        <taxon>Rhodospirillales</taxon>
        <taxon>Kiloniellaceae</taxon>
        <taxon>Kiloniella</taxon>
    </lineage>
</organism>
<dbReference type="PANTHER" id="PTHR30482:SF17">
    <property type="entry name" value="ABC TRANSPORTER ATP-BINDING PROTEIN"/>
    <property type="match status" value="1"/>
</dbReference>